<feature type="compositionally biased region" description="Polar residues" evidence="1">
    <location>
        <begin position="363"/>
        <end position="375"/>
    </location>
</feature>
<sequence length="650" mass="71237">MSMMTAHAQQDSRSHAPFIGPDSLSDNRTVFGCLSSATAYRPQHLLQPVPIPLQHYLPFHHHHHPQYFFPGSKMGISARSDRAPPLSPPIADAVPSTLPLTSPMSNYGLSSSGLDRTRDLPLHGVYDSSHISSSFMLRQHNRLTARENERNLLSFLPNATSINSNGELSRWAPLFDLDIAAAHYYHRLGTSDHRLMAPSHADYAQKNGPGYGLISPVIAQTYPLSPEYLRRPGGVLITDLSLSPTNSLPHPVRPPSRVSELPVSKSPSSPRSSSSIAWSIPSTMPSSLSSSSSSPTSTLSRRTGVLTLSSPSCTATTTIKPNLHPSSYSLSLRAQSPKVASPPLSPMSNSRHSDERTSRSPRFPNSSTQSQSDYYTPNHLHQVDSSLAKIDQSYYTDQPRPYPDKTQYTANSLVSSASGLTRKHLWSQSDFEPLCKSPKRPALNSSLSMPAGTEAGPPSPKPPRVEDRHTGSLNSSPVSDNELSRFAYIRDNPSPSDGISDRLLEDRREMSSPSPSSLSPQSYSPMDSLRRSLHGHLLISTKVKTERLEPWPVNGSIVTGIPPARYSSRCSMFRYDSYCDNSGSGRSNSSNGRGSPSDRDARASPGKELPTRTLKQERVRDRQEVTSALEADREHAERFSNIKKCASTQT</sequence>
<feature type="compositionally biased region" description="Low complexity" evidence="1">
    <location>
        <begin position="262"/>
        <end position="300"/>
    </location>
</feature>
<feature type="compositionally biased region" description="Polar residues" evidence="1">
    <location>
        <begin position="306"/>
        <end position="334"/>
    </location>
</feature>
<reference evidence="2 3" key="1">
    <citation type="journal article" date="2021" name="Elife">
        <title>Chloroplast acquisition without the gene transfer in kleptoplastic sea slugs, Plakobranchus ocellatus.</title>
        <authorList>
            <person name="Maeda T."/>
            <person name="Takahashi S."/>
            <person name="Yoshida T."/>
            <person name="Shimamura S."/>
            <person name="Takaki Y."/>
            <person name="Nagai Y."/>
            <person name="Toyoda A."/>
            <person name="Suzuki Y."/>
            <person name="Arimoto A."/>
            <person name="Ishii H."/>
            <person name="Satoh N."/>
            <person name="Nishiyama T."/>
            <person name="Hasebe M."/>
            <person name="Maruyama T."/>
            <person name="Minagawa J."/>
            <person name="Obokata J."/>
            <person name="Shigenobu S."/>
        </authorList>
    </citation>
    <scope>NUCLEOTIDE SEQUENCE [LARGE SCALE GENOMIC DNA]</scope>
</reference>
<evidence type="ECO:0000313" key="3">
    <source>
        <dbReference type="Proteomes" id="UP000762676"/>
    </source>
</evidence>
<feature type="compositionally biased region" description="Basic and acidic residues" evidence="1">
    <location>
        <begin position="614"/>
        <end position="640"/>
    </location>
</feature>
<feature type="compositionally biased region" description="Low complexity" evidence="1">
    <location>
        <begin position="581"/>
        <end position="595"/>
    </location>
</feature>
<dbReference type="EMBL" id="BMAT01005695">
    <property type="protein sequence ID" value="GFR98390.1"/>
    <property type="molecule type" value="Genomic_DNA"/>
</dbReference>
<feature type="region of interest" description="Disordered" evidence="1">
    <location>
        <begin position="432"/>
        <end position="481"/>
    </location>
</feature>
<feature type="compositionally biased region" description="Polar residues" evidence="1">
    <location>
        <begin position="471"/>
        <end position="481"/>
    </location>
</feature>
<feature type="compositionally biased region" description="Low complexity" evidence="1">
    <location>
        <begin position="511"/>
        <end position="527"/>
    </location>
</feature>
<organism evidence="2 3">
    <name type="scientific">Elysia marginata</name>
    <dbReference type="NCBI Taxonomy" id="1093978"/>
    <lineage>
        <taxon>Eukaryota</taxon>
        <taxon>Metazoa</taxon>
        <taxon>Spiralia</taxon>
        <taxon>Lophotrochozoa</taxon>
        <taxon>Mollusca</taxon>
        <taxon>Gastropoda</taxon>
        <taxon>Heterobranchia</taxon>
        <taxon>Euthyneura</taxon>
        <taxon>Panpulmonata</taxon>
        <taxon>Sacoglossa</taxon>
        <taxon>Placobranchoidea</taxon>
        <taxon>Plakobranchidae</taxon>
        <taxon>Elysia</taxon>
    </lineage>
</organism>
<accession>A0AAV4HNU6</accession>
<name>A0AAV4HNU6_9GAST</name>
<feature type="region of interest" description="Disordered" evidence="1">
    <location>
        <begin position="1"/>
        <end position="21"/>
    </location>
</feature>
<dbReference type="AlphaFoldDB" id="A0AAV4HNU6"/>
<feature type="region of interest" description="Disordered" evidence="1">
    <location>
        <begin position="242"/>
        <end position="377"/>
    </location>
</feature>
<dbReference type="Proteomes" id="UP000762676">
    <property type="component" value="Unassembled WGS sequence"/>
</dbReference>
<feature type="region of interest" description="Disordered" evidence="1">
    <location>
        <begin position="581"/>
        <end position="650"/>
    </location>
</feature>
<gene>
    <name evidence="2" type="ORF">ElyMa_002767600</name>
</gene>
<proteinExistence type="predicted"/>
<comment type="caution">
    <text evidence="2">The sequence shown here is derived from an EMBL/GenBank/DDBJ whole genome shotgun (WGS) entry which is preliminary data.</text>
</comment>
<evidence type="ECO:0000256" key="1">
    <source>
        <dbReference type="SAM" id="MobiDB-lite"/>
    </source>
</evidence>
<feature type="region of interest" description="Disordered" evidence="1">
    <location>
        <begin position="507"/>
        <end position="528"/>
    </location>
</feature>
<protein>
    <submittedName>
        <fullName evidence="2">Uncharacterized protein</fullName>
    </submittedName>
</protein>
<evidence type="ECO:0000313" key="2">
    <source>
        <dbReference type="EMBL" id="GFR98390.1"/>
    </source>
</evidence>
<keyword evidence="3" id="KW-1185">Reference proteome</keyword>